<accession>A0A8H4B478</accession>
<organism evidence="1 2">
    <name type="scientific">Gigaspora margarita</name>
    <dbReference type="NCBI Taxonomy" id="4874"/>
    <lineage>
        <taxon>Eukaryota</taxon>
        <taxon>Fungi</taxon>
        <taxon>Fungi incertae sedis</taxon>
        <taxon>Mucoromycota</taxon>
        <taxon>Glomeromycotina</taxon>
        <taxon>Glomeromycetes</taxon>
        <taxon>Diversisporales</taxon>
        <taxon>Gigasporaceae</taxon>
        <taxon>Gigaspora</taxon>
    </lineage>
</organism>
<comment type="caution">
    <text evidence="1">The sequence shown here is derived from an EMBL/GenBank/DDBJ whole genome shotgun (WGS) entry which is preliminary data.</text>
</comment>
<gene>
    <name evidence="1" type="ORF">F8M41_009967</name>
</gene>
<dbReference type="Proteomes" id="UP000439903">
    <property type="component" value="Unassembled WGS sequence"/>
</dbReference>
<sequence>MLNKCNDIKCDYCKTNNLDCKRALPTTQEAFDKIKDKVFLCYCTKEIFNDELLIFQTKLGGTSEQIRNYILKMYDKCKLHSGCQCDFFDLAKICDKCDTTCEQKIATWSRVEYPKEIVGPFEFSEYQKLEDSRRNKKDINEYKANEYEGGIESNKMLDNKTSLEIFKENKDKIPYCKSYESMTRIYNNLQKEKKKKKVIDSGTN</sequence>
<dbReference type="OrthoDB" id="2427354at2759"/>
<reference evidence="1 2" key="1">
    <citation type="journal article" date="2019" name="Environ. Microbiol.">
        <title>At the nexus of three kingdoms: the genome of the mycorrhizal fungus Gigaspora margarita provides insights into plant, endobacterial and fungal interactions.</title>
        <authorList>
            <person name="Venice F."/>
            <person name="Ghignone S."/>
            <person name="Salvioli di Fossalunga A."/>
            <person name="Amselem J."/>
            <person name="Novero M."/>
            <person name="Xianan X."/>
            <person name="Sedzielewska Toro K."/>
            <person name="Morin E."/>
            <person name="Lipzen A."/>
            <person name="Grigoriev I.V."/>
            <person name="Henrissat B."/>
            <person name="Martin F.M."/>
            <person name="Bonfante P."/>
        </authorList>
    </citation>
    <scope>NUCLEOTIDE SEQUENCE [LARGE SCALE GENOMIC DNA]</scope>
    <source>
        <strain evidence="1 2">BEG34</strain>
    </source>
</reference>
<protein>
    <submittedName>
        <fullName evidence="1">Uncharacterized protein</fullName>
    </submittedName>
</protein>
<dbReference type="EMBL" id="WTPW01000022">
    <property type="protein sequence ID" value="KAF0558240.1"/>
    <property type="molecule type" value="Genomic_DNA"/>
</dbReference>
<proteinExistence type="predicted"/>
<evidence type="ECO:0000313" key="1">
    <source>
        <dbReference type="EMBL" id="KAF0558240.1"/>
    </source>
</evidence>
<evidence type="ECO:0000313" key="2">
    <source>
        <dbReference type="Proteomes" id="UP000439903"/>
    </source>
</evidence>
<name>A0A8H4B478_GIGMA</name>
<dbReference type="AlphaFoldDB" id="A0A8H4B478"/>
<keyword evidence="2" id="KW-1185">Reference proteome</keyword>